<proteinExistence type="predicted"/>
<dbReference type="PANTHER" id="PTHR13563">
    <property type="entry name" value="TRNA (GUANINE-9-) METHYLTRANSFERASE"/>
    <property type="match status" value="1"/>
</dbReference>
<evidence type="ECO:0000256" key="2">
    <source>
        <dbReference type="ARBA" id="ARBA00022603"/>
    </source>
</evidence>
<dbReference type="InterPro" id="IPR007356">
    <property type="entry name" value="tRNA_m1G_MeTrfase_euk"/>
</dbReference>
<dbReference type="InterPro" id="IPR038459">
    <property type="entry name" value="MT_TRM10-typ_sf"/>
</dbReference>
<accession>A0ABM1BFY1</accession>
<dbReference type="Gene3D" id="3.40.1280.30">
    <property type="match status" value="1"/>
</dbReference>
<evidence type="ECO:0000256" key="3">
    <source>
        <dbReference type="ARBA" id="ARBA00022679"/>
    </source>
</evidence>
<dbReference type="InterPro" id="IPR016653">
    <property type="entry name" value="TRM10/TRM10A"/>
</dbReference>
<organism evidence="7 8">
    <name type="scientific">Limulus polyphemus</name>
    <name type="common">Atlantic horseshoe crab</name>
    <dbReference type="NCBI Taxonomy" id="6850"/>
    <lineage>
        <taxon>Eukaryota</taxon>
        <taxon>Metazoa</taxon>
        <taxon>Ecdysozoa</taxon>
        <taxon>Arthropoda</taxon>
        <taxon>Chelicerata</taxon>
        <taxon>Merostomata</taxon>
        <taxon>Xiphosura</taxon>
        <taxon>Limulidae</taxon>
        <taxon>Limulus</taxon>
    </lineage>
</organism>
<dbReference type="CDD" id="cd18101">
    <property type="entry name" value="Trm10euk_A"/>
    <property type="match status" value="1"/>
</dbReference>
<dbReference type="EC" id="2.1.1.221" evidence="1"/>
<dbReference type="PROSITE" id="PS51675">
    <property type="entry name" value="SAM_MT_TRM10"/>
    <property type="match status" value="1"/>
</dbReference>
<dbReference type="PANTHER" id="PTHR13563:SF13">
    <property type="entry name" value="TRNA METHYLTRANSFERASE 10 HOMOLOG A"/>
    <property type="match status" value="1"/>
</dbReference>
<evidence type="ECO:0000256" key="1">
    <source>
        <dbReference type="ARBA" id="ARBA00012797"/>
    </source>
</evidence>
<evidence type="ECO:0000256" key="4">
    <source>
        <dbReference type="ARBA" id="ARBA00022691"/>
    </source>
</evidence>
<evidence type="ECO:0000259" key="6">
    <source>
        <dbReference type="PROSITE" id="PS51675"/>
    </source>
</evidence>
<dbReference type="GeneID" id="106465539"/>
<feature type="domain" description="SAM-dependent MTase TRM10-type" evidence="6">
    <location>
        <begin position="86"/>
        <end position="278"/>
    </location>
</feature>
<gene>
    <name evidence="8" type="primary">LOC106465539</name>
</gene>
<evidence type="ECO:0000313" key="7">
    <source>
        <dbReference type="Proteomes" id="UP000694941"/>
    </source>
</evidence>
<dbReference type="RefSeq" id="XP_013781221.2">
    <property type="nucleotide sequence ID" value="XM_013925767.2"/>
</dbReference>
<dbReference type="PIRSF" id="PIRSF016323">
    <property type="entry name" value="tRNA_m1G_mtfrase_met"/>
    <property type="match status" value="1"/>
</dbReference>
<name>A0ABM1BFY1_LIMPO</name>
<keyword evidence="3" id="KW-0808">Transferase</keyword>
<dbReference type="Proteomes" id="UP000694941">
    <property type="component" value="Unplaced"/>
</dbReference>
<evidence type="ECO:0000256" key="5">
    <source>
        <dbReference type="ARBA" id="ARBA00048434"/>
    </source>
</evidence>
<sequence>MSGDVEEKRCTIKLTEEKQEEQVTFDKYEITDNSVKQTTCISKKQLKKQARHEKWLQQKPIRRAKEKEKKREKQEAKEKGIILGPSKKYLKQVKMKDSSCSICIAFDVSLDELMTEAERSKCFKQLQHCYSMNRRAPAPLQLYITSFSGAIRENLSKYPGIVNWDVYFHEEDYIDCFGKDRVVYLTSESANIVEKLEDSKIYIIGGLVDHNRHKGLCYRKAIEKGISHARLPIDEFIKMQTRKVLTIDHVFEILLRVSEGKTWQEAFLSVLPQRKGAIPKEV</sequence>
<comment type="catalytic activity">
    <reaction evidence="5">
        <text>guanosine(9) in tRNA + S-adenosyl-L-methionine = N(1)-methylguanosine(9) in tRNA + S-adenosyl-L-homocysteine + H(+)</text>
        <dbReference type="Rhea" id="RHEA:43156"/>
        <dbReference type="Rhea" id="RHEA-COMP:10367"/>
        <dbReference type="Rhea" id="RHEA-COMP:10368"/>
        <dbReference type="ChEBI" id="CHEBI:15378"/>
        <dbReference type="ChEBI" id="CHEBI:57856"/>
        <dbReference type="ChEBI" id="CHEBI:59789"/>
        <dbReference type="ChEBI" id="CHEBI:73542"/>
        <dbReference type="ChEBI" id="CHEBI:74269"/>
        <dbReference type="EC" id="2.1.1.221"/>
    </reaction>
</comment>
<keyword evidence="4" id="KW-0949">S-adenosyl-L-methionine</keyword>
<evidence type="ECO:0000313" key="8">
    <source>
        <dbReference type="RefSeq" id="XP_013781221.2"/>
    </source>
</evidence>
<reference evidence="8" key="1">
    <citation type="submission" date="2025-08" db="UniProtKB">
        <authorList>
            <consortium name="RefSeq"/>
        </authorList>
    </citation>
    <scope>IDENTIFICATION</scope>
    <source>
        <tissue evidence="8">Muscle</tissue>
    </source>
</reference>
<protein>
    <recommendedName>
        <fullName evidence="1">tRNA (guanine(9)-N(1))-methyltransferase</fullName>
        <ecNumber evidence="1">2.1.1.221</ecNumber>
    </recommendedName>
</protein>
<dbReference type="InterPro" id="IPR028564">
    <property type="entry name" value="MT_TRM10-typ"/>
</dbReference>
<keyword evidence="7" id="KW-1185">Reference proteome</keyword>
<keyword evidence="2" id="KW-0489">Methyltransferase</keyword>